<evidence type="ECO:0000256" key="6">
    <source>
        <dbReference type="ARBA" id="ARBA00023136"/>
    </source>
</evidence>
<feature type="transmembrane region" description="Helical" evidence="8">
    <location>
        <begin position="358"/>
        <end position="380"/>
    </location>
</feature>
<dbReference type="Proteomes" id="UP000198651">
    <property type="component" value="Chromosome I"/>
</dbReference>
<feature type="transmembrane region" description="Helical" evidence="8">
    <location>
        <begin position="36"/>
        <end position="56"/>
    </location>
</feature>
<feature type="transmembrane region" description="Helical" evidence="8">
    <location>
        <begin position="174"/>
        <end position="195"/>
    </location>
</feature>
<dbReference type="Pfam" id="PF00474">
    <property type="entry name" value="SSF"/>
    <property type="match status" value="1"/>
</dbReference>
<accession>A0A0S4M0A3</accession>
<keyword evidence="10" id="KW-1185">Reference proteome</keyword>
<dbReference type="AlphaFoldDB" id="A0A0S4M0A3"/>
<dbReference type="InterPro" id="IPR038377">
    <property type="entry name" value="Na/Glc_symporter_sf"/>
</dbReference>
<feature type="transmembrane region" description="Helical" evidence="8">
    <location>
        <begin position="76"/>
        <end position="94"/>
    </location>
</feature>
<evidence type="ECO:0000256" key="5">
    <source>
        <dbReference type="ARBA" id="ARBA00022989"/>
    </source>
</evidence>
<feature type="transmembrane region" description="Helical" evidence="8">
    <location>
        <begin position="392"/>
        <end position="410"/>
    </location>
</feature>
<dbReference type="PANTHER" id="PTHR48086">
    <property type="entry name" value="SODIUM/PROLINE SYMPORTER-RELATED"/>
    <property type="match status" value="1"/>
</dbReference>
<feature type="transmembrane region" description="Helical" evidence="8">
    <location>
        <begin position="317"/>
        <end position="337"/>
    </location>
</feature>
<feature type="transmembrane region" description="Helical" evidence="8">
    <location>
        <begin position="262"/>
        <end position="285"/>
    </location>
</feature>
<feature type="transmembrane region" description="Helical" evidence="8">
    <location>
        <begin position="221"/>
        <end position="241"/>
    </location>
</feature>
<dbReference type="PANTHER" id="PTHR48086:SF7">
    <property type="entry name" value="SODIUM-SOLUTE SYMPORTER-RELATED"/>
    <property type="match status" value="1"/>
</dbReference>
<dbReference type="InterPro" id="IPR050277">
    <property type="entry name" value="Sodium:Solute_Symporter"/>
</dbReference>
<sequence length="472" mass="50465">MLITFTAIYMIFSIIVGISSKFLVKDSMDYVVAGKSLPLPVVIGTVFATWFGSESVLGIPPEFMKGGISALAEDPIGTSVCLFIIAAFFVKYWYNGNFLTIGDFYRERFSRTVELLCSVAIAISYVGWVAAQLSAFGLVINVISQGFISKLSGIVLGSSVIIIYTVYGGMWSLAIIDFIQMLIIVAGLVAISYHLSSEISTPTVIVQKLKDSGKFSLPSGYSIKSVIEILAAIATASLGSIPQEDIFQRIVSAKSLKTARTGVILAGILYCLIAVLPIIILVYGYTIAPTLAKHGSDGNQFLLLQIIMQHTSISTQVMFFGALLSAIMSTASGGLLAPATILTKNLIQPYMTPMPDHIVLLVTRVVVVVFGTVATIFSAISTDSIYNMVTNSDKITMVIPFVPLVAGIYWKKANTSGAVISISMGTIVWISFSGSKIDSIIPPHIAGLIASTLGMIVGSYLPNLSNIKINLS</sequence>
<evidence type="ECO:0000313" key="10">
    <source>
        <dbReference type="Proteomes" id="UP000198651"/>
    </source>
</evidence>
<dbReference type="PROSITE" id="PS50283">
    <property type="entry name" value="NA_SOLUT_SYMP_3"/>
    <property type="match status" value="1"/>
</dbReference>
<evidence type="ECO:0000256" key="8">
    <source>
        <dbReference type="SAM" id="Phobius"/>
    </source>
</evidence>
<dbReference type="Gene3D" id="1.20.1730.10">
    <property type="entry name" value="Sodium/glucose cotransporter"/>
    <property type="match status" value="1"/>
</dbReference>
<dbReference type="OrthoDB" id="9814523at2"/>
<dbReference type="RefSeq" id="WP_092343176.1">
    <property type="nucleotide sequence ID" value="NZ_FLSL01000114.1"/>
</dbReference>
<dbReference type="GO" id="GO:0022857">
    <property type="term" value="F:transmembrane transporter activity"/>
    <property type="evidence" value="ECO:0007669"/>
    <property type="project" value="InterPro"/>
</dbReference>
<protein>
    <submittedName>
        <fullName evidence="9">Putative membrane transporter, sodium:solute symporter family</fullName>
    </submittedName>
</protein>
<feature type="transmembrane region" description="Helical" evidence="8">
    <location>
        <begin position="146"/>
        <end position="167"/>
    </location>
</feature>
<organism evidence="9 10">
    <name type="scientific">Candidatus Ichthyocystis hellenicum</name>
    <dbReference type="NCBI Taxonomy" id="1561003"/>
    <lineage>
        <taxon>Bacteria</taxon>
        <taxon>Pseudomonadati</taxon>
        <taxon>Pseudomonadota</taxon>
        <taxon>Betaproteobacteria</taxon>
        <taxon>Burkholderiales</taxon>
        <taxon>Candidatus Ichthyocystis</taxon>
    </lineage>
</organism>
<gene>
    <name evidence="9" type="ORF">Ark11_0391</name>
</gene>
<evidence type="ECO:0000256" key="2">
    <source>
        <dbReference type="ARBA" id="ARBA00006434"/>
    </source>
</evidence>
<keyword evidence="4 8" id="KW-0812">Transmembrane</keyword>
<evidence type="ECO:0000256" key="4">
    <source>
        <dbReference type="ARBA" id="ARBA00022692"/>
    </source>
</evidence>
<name>A0A0S4M0A3_9BURK</name>
<evidence type="ECO:0000256" key="1">
    <source>
        <dbReference type="ARBA" id="ARBA00004141"/>
    </source>
</evidence>
<comment type="subcellular location">
    <subcellularLocation>
        <location evidence="1">Membrane</location>
        <topology evidence="1">Multi-pass membrane protein</topology>
    </subcellularLocation>
</comment>
<evidence type="ECO:0000313" key="9">
    <source>
        <dbReference type="EMBL" id="CUT17241.1"/>
    </source>
</evidence>
<dbReference type="STRING" id="1561003.Ark11_0391"/>
<dbReference type="GO" id="GO:0005886">
    <property type="term" value="C:plasma membrane"/>
    <property type="evidence" value="ECO:0007669"/>
    <property type="project" value="TreeGrafter"/>
</dbReference>
<proteinExistence type="inferred from homology"/>
<reference evidence="10" key="1">
    <citation type="submission" date="2015-11" db="EMBL/GenBank/DDBJ databases">
        <authorList>
            <person name="Seth-Smith H.M.B."/>
        </authorList>
    </citation>
    <scope>NUCLEOTIDE SEQUENCE [LARGE SCALE GENOMIC DNA]</scope>
    <source>
        <strain evidence="10">2013Ark11</strain>
    </source>
</reference>
<dbReference type="EMBL" id="LN906597">
    <property type="protein sequence ID" value="CUT17241.1"/>
    <property type="molecule type" value="Genomic_DNA"/>
</dbReference>
<feature type="transmembrane region" description="Helical" evidence="8">
    <location>
        <begin position="417"/>
        <end position="434"/>
    </location>
</feature>
<dbReference type="PATRIC" id="fig|1561003.3.peg.401"/>
<feature type="transmembrane region" description="Helical" evidence="8">
    <location>
        <begin position="115"/>
        <end position="140"/>
    </location>
</feature>
<comment type="similarity">
    <text evidence="2 7">Belongs to the sodium:solute symporter (SSF) (TC 2.A.21) family.</text>
</comment>
<feature type="transmembrane region" description="Helical" evidence="8">
    <location>
        <begin position="6"/>
        <end position="24"/>
    </location>
</feature>
<evidence type="ECO:0000256" key="7">
    <source>
        <dbReference type="RuleBase" id="RU362091"/>
    </source>
</evidence>
<feature type="transmembrane region" description="Helical" evidence="8">
    <location>
        <begin position="440"/>
        <end position="461"/>
    </location>
</feature>
<keyword evidence="3" id="KW-0813">Transport</keyword>
<dbReference type="InterPro" id="IPR001734">
    <property type="entry name" value="Na/solute_symporter"/>
</dbReference>
<evidence type="ECO:0000256" key="3">
    <source>
        <dbReference type="ARBA" id="ARBA00022448"/>
    </source>
</evidence>
<keyword evidence="6 8" id="KW-0472">Membrane</keyword>
<keyword evidence="5 8" id="KW-1133">Transmembrane helix</keyword>
<dbReference type="CDD" id="cd11474">
    <property type="entry name" value="SLC5sbd_CHT"/>
    <property type="match status" value="1"/>
</dbReference>